<evidence type="ECO:0000256" key="1">
    <source>
        <dbReference type="SAM" id="MobiDB-lite"/>
    </source>
</evidence>
<feature type="compositionally biased region" description="Polar residues" evidence="1">
    <location>
        <begin position="812"/>
        <end position="828"/>
    </location>
</feature>
<sequence length="1189" mass="128151">MRPDGLGGKVNPLPGLRFQYSSPVASLVLADSSQLIADCFKKLPDQLISPKPVSSTARRELGADRANMFVPFEPSSESRIPLFGASRIPARKTSANHQDVAPDPPAIPKQRHLFQYGGVGSKKSLFKNLFGGGSLRRTKETLPTAADKPRTNDATFSVPKSRVRDDRDRPIAARPSDDLESQADDVFQGPSARHKDWTYLVDGRPSNSPDFRMSRNDASGAEGNIIEQRSSHASRQRSRPHDVSPPGKTDDNLLALAKRSSDILDDPTFLDLPFDNPSATSSPLVELPLVGPSMVGQRVCVGGRKRGTLMYYGPIQCDAGVFCGVELDEPEGLNDGSLNGERYFQCRPNHGIIAPVDKVTMFTASAASTTNHRLRRDTYVSDQPCGPASIPGDETATRQTQEEESEQPCLSKKRPGLFLPSTDQHQSQGSSEVSTPTPGSSTSGGATAMEWSSSPSKKTTIFFPQMQTTQSHETLSKHSSFEMDDKVRSNDPFARYKGRGEEFPWSKYFEQSTNFSLLDDQVLPYHDTLERLDRSDVLMSCSGEPSLEAGIKAVGSFEPPRDLPEGLSHDAKIQSDVSFTPASDRTLSPEDLPLDPELLGHPVKMSEIGEMTELTASTTSAGPSSRSSVAPAANSFVTSVTSIASLDNGYQGDGECSRPASRGADHSPTAGNRPDPVIPPPPPPPVRVKPPCVDPMTDSDFFTESDADGHDDLSNTVAGRGDRRAQVIDGTLYGSNGVSNNHQQTAPSNGGVFLNNQQPPPQSHQRYPSYTASINEEMESSGIYSDLERRPDETFTLDKTFLTEINLAENGSPDSSTKTLSSKSEQSQVTENIPELSILFQDSVVSKTVDVTTTDQLLVENNLKNQPNLVKTAVTDAKQEAMDTSSGPVKNETVVTQGGKSSVQRNCKDDPHPGLKKYNMPKRNVASKIKAMIESSPAGGSAPGTCNAGSASTEDENQENRRPPRPTKMPRKDGRWDVVMNKIAMGKAENKLTPKNLKEVKSKVFANMTLSPAQQQGPIGGEGSPRAQSALAKRATLTPSNSRPNRDNSLLKSKSRRSRMRASSSSLPHQGPTGLLRSSANSSPHSSISDVSQDHQPTTKTISALTADAPNYRLGNADVCRAAASVSSRLASLVLGARMTRKSVGDVCPPRGGTKSHLDPVAYCGSGRLDSAASQRALFTRVCVHHPDT</sequence>
<feature type="domain" description="CAP-Gly" evidence="2">
    <location>
        <begin position="313"/>
        <end position="355"/>
    </location>
</feature>
<feature type="region of interest" description="Disordered" evidence="1">
    <location>
        <begin position="702"/>
        <end position="768"/>
    </location>
</feature>
<evidence type="ECO:0000259" key="2">
    <source>
        <dbReference type="PROSITE" id="PS50245"/>
    </source>
</evidence>
<protein>
    <recommendedName>
        <fullName evidence="2">CAP-Gly domain-containing protein</fullName>
    </recommendedName>
</protein>
<proteinExistence type="predicted"/>
<dbReference type="EMBL" id="OC007998">
    <property type="protein sequence ID" value="CAD7266938.1"/>
    <property type="molecule type" value="Genomic_DNA"/>
</dbReference>
<reference evidence="3" key="1">
    <citation type="submission" date="2020-11" db="EMBL/GenBank/DDBJ databases">
        <authorList>
            <person name="Tran Van P."/>
        </authorList>
    </citation>
    <scope>NUCLEOTIDE SEQUENCE</scope>
</reference>
<feature type="region of interest" description="Disordered" evidence="1">
    <location>
        <begin position="646"/>
        <end position="690"/>
    </location>
</feature>
<dbReference type="PROSITE" id="PS50245">
    <property type="entry name" value="CAP_GLY_2"/>
    <property type="match status" value="1"/>
</dbReference>
<feature type="compositionally biased region" description="Polar residues" evidence="1">
    <location>
        <begin position="733"/>
        <end position="748"/>
    </location>
</feature>
<dbReference type="AlphaFoldDB" id="A0A7R9B5V6"/>
<organism evidence="3">
    <name type="scientific">Timema shepardi</name>
    <name type="common">Walking stick</name>
    <dbReference type="NCBI Taxonomy" id="629360"/>
    <lineage>
        <taxon>Eukaryota</taxon>
        <taxon>Metazoa</taxon>
        <taxon>Ecdysozoa</taxon>
        <taxon>Arthropoda</taxon>
        <taxon>Hexapoda</taxon>
        <taxon>Insecta</taxon>
        <taxon>Pterygota</taxon>
        <taxon>Neoptera</taxon>
        <taxon>Polyneoptera</taxon>
        <taxon>Phasmatodea</taxon>
        <taxon>Timematodea</taxon>
        <taxon>Timematoidea</taxon>
        <taxon>Timematidae</taxon>
        <taxon>Timema</taxon>
    </lineage>
</organism>
<feature type="region of interest" description="Disordered" evidence="1">
    <location>
        <begin position="1011"/>
        <end position="1098"/>
    </location>
</feature>
<dbReference type="PANTHER" id="PTHR18916">
    <property type="entry name" value="DYNACTIN 1-RELATED MICROTUBULE-BINDING"/>
    <property type="match status" value="1"/>
</dbReference>
<dbReference type="SMART" id="SM01052">
    <property type="entry name" value="CAP_GLY"/>
    <property type="match status" value="1"/>
</dbReference>
<accession>A0A7R9B5V6</accession>
<feature type="compositionally biased region" description="Low complexity" evidence="1">
    <location>
        <begin position="589"/>
        <end position="599"/>
    </location>
</feature>
<evidence type="ECO:0000313" key="3">
    <source>
        <dbReference type="EMBL" id="CAD7266938.1"/>
    </source>
</evidence>
<feature type="compositionally biased region" description="Basic and acidic residues" evidence="1">
    <location>
        <begin position="162"/>
        <end position="177"/>
    </location>
</feature>
<dbReference type="Pfam" id="PF01302">
    <property type="entry name" value="CAP_GLY"/>
    <property type="match status" value="1"/>
</dbReference>
<dbReference type="Gene3D" id="2.30.30.190">
    <property type="entry name" value="CAP Gly-rich-like domain"/>
    <property type="match status" value="1"/>
</dbReference>
<feature type="region of interest" description="Disordered" evidence="1">
    <location>
        <begin position="373"/>
        <end position="455"/>
    </location>
</feature>
<feature type="compositionally biased region" description="Low complexity" evidence="1">
    <location>
        <begin position="429"/>
        <end position="448"/>
    </location>
</feature>
<feature type="region of interest" description="Disordered" evidence="1">
    <location>
        <begin position="935"/>
        <end position="977"/>
    </location>
</feature>
<dbReference type="InterPro" id="IPR036859">
    <property type="entry name" value="CAP-Gly_dom_sf"/>
</dbReference>
<feature type="region of interest" description="Disordered" evidence="1">
    <location>
        <begin position="807"/>
        <end position="828"/>
    </location>
</feature>
<feature type="region of interest" description="Disordered" evidence="1">
    <location>
        <begin position="137"/>
        <end position="252"/>
    </location>
</feature>
<dbReference type="PANTHER" id="PTHR18916:SF93">
    <property type="entry name" value="RESTIN HOMOLOG"/>
    <property type="match status" value="1"/>
</dbReference>
<name>A0A7R9B5V6_TIMSH</name>
<feature type="compositionally biased region" description="Pro residues" evidence="1">
    <location>
        <begin position="676"/>
        <end position="688"/>
    </location>
</feature>
<feature type="region of interest" description="Disordered" evidence="1">
    <location>
        <begin position="880"/>
        <end position="917"/>
    </location>
</feature>
<gene>
    <name evidence="3" type="ORF">TSIB3V08_LOCUS10952</name>
</gene>
<dbReference type="SUPFAM" id="SSF74924">
    <property type="entry name" value="Cap-Gly domain"/>
    <property type="match status" value="1"/>
</dbReference>
<feature type="compositionally biased region" description="Polar residues" evidence="1">
    <location>
        <begin position="882"/>
        <end position="905"/>
    </location>
</feature>
<feature type="compositionally biased region" description="Low complexity" evidence="1">
    <location>
        <begin position="1078"/>
        <end position="1089"/>
    </location>
</feature>
<feature type="region of interest" description="Disordered" evidence="1">
    <location>
        <begin position="579"/>
        <end position="599"/>
    </location>
</feature>
<dbReference type="InterPro" id="IPR000938">
    <property type="entry name" value="CAP-Gly_domain"/>
</dbReference>